<keyword evidence="10" id="KW-1185">Reference proteome</keyword>
<name>A0ABV7WUP1_9GAMM</name>
<accession>A0ABV7WUP1</accession>
<reference evidence="10" key="1">
    <citation type="journal article" date="2019" name="Int. J. Syst. Evol. Microbiol.">
        <title>The Global Catalogue of Microorganisms (GCM) 10K type strain sequencing project: providing services to taxonomists for standard genome sequencing and annotation.</title>
        <authorList>
            <consortium name="The Broad Institute Genomics Platform"/>
            <consortium name="The Broad Institute Genome Sequencing Center for Infectious Disease"/>
            <person name="Wu L."/>
            <person name="Ma J."/>
        </authorList>
    </citation>
    <scope>NUCLEOTIDE SEQUENCE [LARGE SCALE GENOMIC DNA]</scope>
    <source>
        <strain evidence="10">CECT 8288</strain>
    </source>
</reference>
<evidence type="ECO:0000256" key="8">
    <source>
        <dbReference type="SAM" id="Phobius"/>
    </source>
</evidence>
<keyword evidence="3" id="KW-0813">Transport</keyword>
<sequence>MSSLSKSITNKERSPFKKNLLLFSLFVLSWMFFAVWHVSAGAVSIPWTEVFNSVFGQSDEHAFIIKGYRLPRMLIATLVGASLALSGLLVQGVVRNPLASPDVLGVTTGASLAVVLANALLPTIAVAWLPAVALMGGAISTVILLSIARPVIQHPAALALIGIALAAVMNAGIDFVLISRPMEINLSLIWLTGSVWGRNWSHLPILLSFFAVLLPSAIWLAYRLDLLSLGEPTAHGLGVNVQRTRIVTLLVAISLACVAVSVCGNIGFIGLVAPHAARFVLGNRHLALVPLAMVFGAILLVSADLFARVLMPPIELPAGILTALIGAPYFIFLLSRYKNW</sequence>
<comment type="caution">
    <text evidence="9">The sequence shown here is derived from an EMBL/GenBank/DDBJ whole genome shotgun (WGS) entry which is preliminary data.</text>
</comment>
<feature type="transmembrane region" description="Helical" evidence="8">
    <location>
        <begin position="318"/>
        <end position="337"/>
    </location>
</feature>
<evidence type="ECO:0000256" key="5">
    <source>
        <dbReference type="ARBA" id="ARBA00022692"/>
    </source>
</evidence>
<dbReference type="CDD" id="cd06550">
    <property type="entry name" value="TM_ABC_iron-siderophores_like"/>
    <property type="match status" value="1"/>
</dbReference>
<feature type="transmembrane region" description="Helical" evidence="8">
    <location>
        <begin position="73"/>
        <end position="91"/>
    </location>
</feature>
<feature type="transmembrane region" description="Helical" evidence="8">
    <location>
        <begin position="127"/>
        <end position="145"/>
    </location>
</feature>
<dbReference type="Proteomes" id="UP001595710">
    <property type="component" value="Unassembled WGS sequence"/>
</dbReference>
<feature type="transmembrane region" description="Helical" evidence="8">
    <location>
        <begin position="285"/>
        <end position="306"/>
    </location>
</feature>
<evidence type="ECO:0000256" key="2">
    <source>
        <dbReference type="ARBA" id="ARBA00007935"/>
    </source>
</evidence>
<dbReference type="EMBL" id="JBHRYN010000069">
    <property type="protein sequence ID" value="MFC3703001.1"/>
    <property type="molecule type" value="Genomic_DNA"/>
</dbReference>
<feature type="transmembrane region" description="Helical" evidence="8">
    <location>
        <begin position="200"/>
        <end position="222"/>
    </location>
</feature>
<feature type="transmembrane region" description="Helical" evidence="8">
    <location>
        <begin position="103"/>
        <end position="121"/>
    </location>
</feature>
<keyword evidence="7 8" id="KW-0472">Membrane</keyword>
<dbReference type="InterPro" id="IPR000522">
    <property type="entry name" value="ABC_transptr_permease_BtuC"/>
</dbReference>
<dbReference type="PANTHER" id="PTHR30472:SF37">
    <property type="entry name" value="FE(3+) DICITRATE TRANSPORT SYSTEM PERMEASE PROTEIN FECD-RELATED"/>
    <property type="match status" value="1"/>
</dbReference>
<dbReference type="RefSeq" id="WP_290280147.1">
    <property type="nucleotide sequence ID" value="NZ_JAUFQI010000001.1"/>
</dbReference>
<feature type="transmembrane region" description="Helical" evidence="8">
    <location>
        <begin position="20"/>
        <end position="39"/>
    </location>
</feature>
<comment type="similarity">
    <text evidence="2">Belongs to the binding-protein-dependent transport system permease family. FecCD subfamily.</text>
</comment>
<evidence type="ECO:0000256" key="1">
    <source>
        <dbReference type="ARBA" id="ARBA00004651"/>
    </source>
</evidence>
<feature type="transmembrane region" description="Helical" evidence="8">
    <location>
        <begin position="157"/>
        <end position="180"/>
    </location>
</feature>
<evidence type="ECO:0000256" key="7">
    <source>
        <dbReference type="ARBA" id="ARBA00023136"/>
    </source>
</evidence>
<dbReference type="Pfam" id="PF01032">
    <property type="entry name" value="FecCD"/>
    <property type="match status" value="1"/>
</dbReference>
<evidence type="ECO:0000313" key="10">
    <source>
        <dbReference type="Proteomes" id="UP001595710"/>
    </source>
</evidence>
<dbReference type="Gene3D" id="1.10.3470.10">
    <property type="entry name" value="ABC transporter involved in vitamin B12 uptake, BtuC"/>
    <property type="match status" value="1"/>
</dbReference>
<dbReference type="PANTHER" id="PTHR30472">
    <property type="entry name" value="FERRIC ENTEROBACTIN TRANSPORT SYSTEM PERMEASE PROTEIN"/>
    <property type="match status" value="1"/>
</dbReference>
<evidence type="ECO:0000256" key="4">
    <source>
        <dbReference type="ARBA" id="ARBA00022475"/>
    </source>
</evidence>
<keyword evidence="5 8" id="KW-0812">Transmembrane</keyword>
<gene>
    <name evidence="9" type="ORF">ACFOND_15325</name>
</gene>
<dbReference type="SUPFAM" id="SSF81345">
    <property type="entry name" value="ABC transporter involved in vitamin B12 uptake, BtuC"/>
    <property type="match status" value="1"/>
</dbReference>
<keyword evidence="4" id="KW-1003">Cell membrane</keyword>
<comment type="subcellular location">
    <subcellularLocation>
        <location evidence="1">Cell membrane</location>
        <topology evidence="1">Multi-pass membrane protein</topology>
    </subcellularLocation>
</comment>
<feature type="transmembrane region" description="Helical" evidence="8">
    <location>
        <begin position="246"/>
        <end position="273"/>
    </location>
</feature>
<protein>
    <submittedName>
        <fullName evidence="9">FecCD family ABC transporter permease</fullName>
    </submittedName>
</protein>
<evidence type="ECO:0000313" key="9">
    <source>
        <dbReference type="EMBL" id="MFC3703001.1"/>
    </source>
</evidence>
<evidence type="ECO:0000256" key="6">
    <source>
        <dbReference type="ARBA" id="ARBA00022989"/>
    </source>
</evidence>
<evidence type="ECO:0000256" key="3">
    <source>
        <dbReference type="ARBA" id="ARBA00022448"/>
    </source>
</evidence>
<dbReference type="InterPro" id="IPR037294">
    <property type="entry name" value="ABC_BtuC-like"/>
</dbReference>
<proteinExistence type="inferred from homology"/>
<keyword evidence="6 8" id="KW-1133">Transmembrane helix</keyword>
<organism evidence="9 10">
    <name type="scientific">Reinekea marina</name>
    <dbReference type="NCBI Taxonomy" id="1310421"/>
    <lineage>
        <taxon>Bacteria</taxon>
        <taxon>Pseudomonadati</taxon>
        <taxon>Pseudomonadota</taxon>
        <taxon>Gammaproteobacteria</taxon>
        <taxon>Oceanospirillales</taxon>
        <taxon>Saccharospirillaceae</taxon>
        <taxon>Reinekea</taxon>
    </lineage>
</organism>